<evidence type="ECO:0000259" key="3">
    <source>
        <dbReference type="Pfam" id="PF00483"/>
    </source>
</evidence>
<dbReference type="EMBL" id="JPOS01000033">
    <property type="protein sequence ID" value="KGE87746.1"/>
    <property type="molecule type" value="Genomic_DNA"/>
</dbReference>
<dbReference type="PANTHER" id="PTHR43584:SF8">
    <property type="entry name" value="N-ACETYLMURAMATE ALPHA-1-PHOSPHATE URIDYLYLTRANSFERASE"/>
    <property type="match status" value="1"/>
</dbReference>
<dbReference type="OrthoDB" id="9813880at2"/>
<dbReference type="RefSeq" id="WP_044221097.1">
    <property type="nucleotide sequence ID" value="NZ_JBKAGJ010000023.1"/>
</dbReference>
<dbReference type="Pfam" id="PF00483">
    <property type="entry name" value="NTP_transferase"/>
    <property type="match status" value="1"/>
</dbReference>
<dbReference type="InterPro" id="IPR050065">
    <property type="entry name" value="GlmU-like"/>
</dbReference>
<dbReference type="Gene3D" id="3.90.550.10">
    <property type="entry name" value="Spore Coat Polysaccharide Biosynthesis Protein SpsA, Chain A"/>
    <property type="match status" value="1"/>
</dbReference>
<name>A0A098S6K7_9BACT</name>
<dbReference type="InterPro" id="IPR029044">
    <property type="entry name" value="Nucleotide-diphossugar_trans"/>
</dbReference>
<dbReference type="InterPro" id="IPR005835">
    <property type="entry name" value="NTP_transferase_dom"/>
</dbReference>
<dbReference type="Proteomes" id="UP000029736">
    <property type="component" value="Unassembled WGS sequence"/>
</dbReference>
<feature type="domain" description="Nucleotidyl transferase" evidence="3">
    <location>
        <begin position="2"/>
        <end position="235"/>
    </location>
</feature>
<comment type="caution">
    <text evidence="4">The sequence shown here is derived from an EMBL/GenBank/DDBJ whole genome shotgun (WGS) entry which is preliminary data.</text>
</comment>
<gene>
    <name evidence="4" type="ORF">IX84_13300</name>
</gene>
<dbReference type="STRING" id="1524460.IX84_13300"/>
<evidence type="ECO:0000313" key="5">
    <source>
        <dbReference type="Proteomes" id="UP000029736"/>
    </source>
</evidence>
<reference evidence="4 5" key="1">
    <citation type="journal article" date="2014" name="Int. J. Syst. Evol. Microbiol.">
        <title>Phaeodactylibacter xiamenensis gen. nov., sp. nov., a member of the family Saprospiraceae isolated from the marine alga Phaeodactylum tricornutum.</title>
        <authorList>
            <person name="Chen Z.Jr."/>
            <person name="Lei X."/>
            <person name="Lai Q."/>
            <person name="Li Y."/>
            <person name="Zhang B."/>
            <person name="Zhang J."/>
            <person name="Zhang H."/>
            <person name="Yang L."/>
            <person name="Zheng W."/>
            <person name="Tian Y."/>
            <person name="Yu Z."/>
            <person name="Xu H.Jr."/>
            <person name="Zheng T."/>
        </authorList>
    </citation>
    <scope>NUCLEOTIDE SEQUENCE [LARGE SCALE GENOMIC DNA]</scope>
    <source>
        <strain evidence="4 5">KD52</strain>
    </source>
</reference>
<keyword evidence="5" id="KW-1185">Reference proteome</keyword>
<proteinExistence type="predicted"/>
<organism evidence="4 5">
    <name type="scientific">Phaeodactylibacter xiamenensis</name>
    <dbReference type="NCBI Taxonomy" id="1524460"/>
    <lineage>
        <taxon>Bacteria</taxon>
        <taxon>Pseudomonadati</taxon>
        <taxon>Bacteroidota</taxon>
        <taxon>Saprospiria</taxon>
        <taxon>Saprospirales</taxon>
        <taxon>Haliscomenobacteraceae</taxon>
        <taxon>Phaeodactylibacter</taxon>
    </lineage>
</organism>
<protein>
    <submittedName>
        <fullName evidence="4">Nucleotidyltransferase</fullName>
    </submittedName>
</protein>
<keyword evidence="2" id="KW-0548">Nucleotidyltransferase</keyword>
<evidence type="ECO:0000313" key="4">
    <source>
        <dbReference type="EMBL" id="KGE87746.1"/>
    </source>
</evidence>
<dbReference type="GO" id="GO:0016779">
    <property type="term" value="F:nucleotidyltransferase activity"/>
    <property type="evidence" value="ECO:0007669"/>
    <property type="project" value="UniProtKB-KW"/>
</dbReference>
<accession>A0A098S6K7</accession>
<keyword evidence="1 4" id="KW-0808">Transferase</keyword>
<sequence length="248" mass="27382">MKAMIFAAGLGTRLRPLTNDRPKALVEVGGYPLLEIALRRLLAFGYEEVVVNVHHFADQIEDFLQRNNNFGAVIHISDERKQLLDTGGGLRKAAKWLQGGDSFLVHNADILTDLDLHALRRAHEASGALATLAVRDRKTSRYLLFDEAGLLSGWKNAKTGEEKISRAVPSTTALAFSGIQYLHPRLFDYMPEQEAFSIIDVYLNAARSAKIAGFRHEHSQWLDVGKPDALEPAAELARALSASGFTGY</sequence>
<evidence type="ECO:0000256" key="2">
    <source>
        <dbReference type="ARBA" id="ARBA00022695"/>
    </source>
</evidence>
<dbReference type="AlphaFoldDB" id="A0A098S6K7"/>
<evidence type="ECO:0000256" key="1">
    <source>
        <dbReference type="ARBA" id="ARBA00022679"/>
    </source>
</evidence>
<dbReference type="SUPFAM" id="SSF53448">
    <property type="entry name" value="Nucleotide-diphospho-sugar transferases"/>
    <property type="match status" value="1"/>
</dbReference>
<dbReference type="CDD" id="cd06422">
    <property type="entry name" value="NTP_transferase_like_1"/>
    <property type="match status" value="1"/>
</dbReference>
<dbReference type="PANTHER" id="PTHR43584">
    <property type="entry name" value="NUCLEOTIDYL TRANSFERASE"/>
    <property type="match status" value="1"/>
</dbReference>